<dbReference type="GO" id="GO:0000177">
    <property type="term" value="C:cytoplasmic exosome (RNase complex)"/>
    <property type="evidence" value="ECO:0007669"/>
    <property type="project" value="EnsemblFungi"/>
</dbReference>
<dbReference type="STRING" id="1344418.A0A1D2VM66"/>
<evidence type="ECO:0000313" key="6">
    <source>
        <dbReference type="EMBL" id="ODV62708.1"/>
    </source>
</evidence>
<organism evidence="6 7">
    <name type="scientific">Ascoidea rubescens DSM 1968</name>
    <dbReference type="NCBI Taxonomy" id="1344418"/>
    <lineage>
        <taxon>Eukaryota</taxon>
        <taxon>Fungi</taxon>
        <taxon>Dikarya</taxon>
        <taxon>Ascomycota</taxon>
        <taxon>Saccharomycotina</taxon>
        <taxon>Saccharomycetes</taxon>
        <taxon>Ascoideaceae</taxon>
        <taxon>Ascoidea</taxon>
    </lineage>
</organism>
<dbReference type="GO" id="GO:0000176">
    <property type="term" value="C:nuclear exosome (RNase complex)"/>
    <property type="evidence" value="ECO:0007669"/>
    <property type="project" value="EnsemblFungi"/>
</dbReference>
<dbReference type="InterPro" id="IPR039771">
    <property type="entry name" value="Csl4"/>
</dbReference>
<proteinExistence type="predicted"/>
<accession>A0A1D2VM66</accession>
<protein>
    <submittedName>
        <fullName evidence="6">Uncharacterized protein</fullName>
    </submittedName>
</protein>
<evidence type="ECO:0000256" key="1">
    <source>
        <dbReference type="ARBA" id="ARBA00004604"/>
    </source>
</evidence>
<dbReference type="GO" id="GO:0000467">
    <property type="term" value="P:exonucleolytic trimming to generate mature 3'-end of 5.8S rRNA from tricistronic rRNA transcript (SSU-rRNA, 5.8S rRNA, LSU-rRNA)"/>
    <property type="evidence" value="ECO:0007669"/>
    <property type="project" value="EnsemblFungi"/>
</dbReference>
<dbReference type="Pfam" id="PF21551">
    <property type="entry name" value="CSL4_N"/>
    <property type="match status" value="1"/>
</dbReference>
<dbReference type="EMBL" id="KV454476">
    <property type="protein sequence ID" value="ODV62708.1"/>
    <property type="molecule type" value="Genomic_DNA"/>
</dbReference>
<feature type="domain" description="Exosome complex component CSL4 N-terminal" evidence="5">
    <location>
        <begin position="11"/>
        <end position="63"/>
    </location>
</feature>
<feature type="domain" description="Exosome complex component CSL4 C-terminal" evidence="4">
    <location>
        <begin position="133"/>
        <end position="251"/>
    </location>
</feature>
<dbReference type="AlphaFoldDB" id="A0A1D2VM66"/>
<keyword evidence="3" id="KW-0271">Exosome</keyword>
<evidence type="ECO:0000259" key="5">
    <source>
        <dbReference type="Pfam" id="PF21551"/>
    </source>
</evidence>
<dbReference type="Pfam" id="PF10447">
    <property type="entry name" value="EXOSC1"/>
    <property type="match status" value="1"/>
</dbReference>
<dbReference type="FunCoup" id="A0A1D2VM66">
    <property type="interactions" value="326"/>
</dbReference>
<dbReference type="RefSeq" id="XP_020049015.1">
    <property type="nucleotide sequence ID" value="XM_020190315.1"/>
</dbReference>
<dbReference type="Gene3D" id="2.40.50.880">
    <property type="match status" value="1"/>
</dbReference>
<comment type="subcellular location">
    <subcellularLocation>
        <location evidence="1">Nucleus</location>
        <location evidence="1">Nucleolus</location>
    </subcellularLocation>
</comment>
<evidence type="ECO:0000259" key="4">
    <source>
        <dbReference type="Pfam" id="PF10447"/>
    </source>
</evidence>
<evidence type="ECO:0000256" key="2">
    <source>
        <dbReference type="ARBA" id="ARBA00022490"/>
    </source>
</evidence>
<dbReference type="InterPro" id="IPR012340">
    <property type="entry name" value="NA-bd_OB-fold"/>
</dbReference>
<dbReference type="InterPro" id="IPR019495">
    <property type="entry name" value="EXOSC1_C"/>
</dbReference>
<gene>
    <name evidence="6" type="ORF">ASCRUDRAFT_31968</name>
</gene>
<dbReference type="GeneID" id="30963951"/>
<dbReference type="GO" id="GO:0005730">
    <property type="term" value="C:nucleolus"/>
    <property type="evidence" value="ECO:0007669"/>
    <property type="project" value="UniProtKB-SubCell"/>
</dbReference>
<dbReference type="GO" id="GO:0071035">
    <property type="term" value="P:nuclear polyadenylation-dependent rRNA catabolic process"/>
    <property type="evidence" value="ECO:0007669"/>
    <property type="project" value="EnsemblFungi"/>
</dbReference>
<reference evidence="7" key="1">
    <citation type="submission" date="2016-05" db="EMBL/GenBank/DDBJ databases">
        <title>Comparative genomics of biotechnologically important yeasts.</title>
        <authorList>
            <consortium name="DOE Joint Genome Institute"/>
            <person name="Riley R."/>
            <person name="Haridas S."/>
            <person name="Wolfe K.H."/>
            <person name="Lopes M.R."/>
            <person name="Hittinger C.T."/>
            <person name="Goker M."/>
            <person name="Salamov A."/>
            <person name="Wisecaver J."/>
            <person name="Long T.M."/>
            <person name="Aerts A.L."/>
            <person name="Barry K."/>
            <person name="Choi C."/>
            <person name="Clum A."/>
            <person name="Coughlan A.Y."/>
            <person name="Deshpande S."/>
            <person name="Douglass A.P."/>
            <person name="Hanson S.J."/>
            <person name="Klenk H.-P."/>
            <person name="Labutti K."/>
            <person name="Lapidus A."/>
            <person name="Lindquist E."/>
            <person name="Lipzen A."/>
            <person name="Meier-Kolthoff J.P."/>
            <person name="Ohm R.A."/>
            <person name="Otillar R.P."/>
            <person name="Pangilinan J."/>
            <person name="Peng Y."/>
            <person name="Rokas A."/>
            <person name="Rosa C.A."/>
            <person name="Scheuner C."/>
            <person name="Sibirny A.A."/>
            <person name="Slot J.C."/>
            <person name="Stielow J.B."/>
            <person name="Sun H."/>
            <person name="Kurtzman C.P."/>
            <person name="Blackwell M."/>
            <person name="Grigoriev I.V."/>
            <person name="Jeffries T.W."/>
        </authorList>
    </citation>
    <scope>NUCLEOTIDE SEQUENCE [LARGE SCALE GENOMIC DNA]</scope>
    <source>
        <strain evidence="7">DSM 1968</strain>
    </source>
</reference>
<name>A0A1D2VM66_9ASCO</name>
<dbReference type="OrthoDB" id="440760at2759"/>
<dbReference type="GO" id="GO:0071038">
    <property type="term" value="P:TRAMP-dependent tRNA surveillance pathway"/>
    <property type="evidence" value="ECO:0007669"/>
    <property type="project" value="EnsemblFungi"/>
</dbReference>
<dbReference type="InParanoid" id="A0A1D2VM66"/>
<dbReference type="InterPro" id="IPR048626">
    <property type="entry name" value="CSL4_N"/>
</dbReference>
<dbReference type="Proteomes" id="UP000095038">
    <property type="component" value="Unassembled WGS sequence"/>
</dbReference>
<keyword evidence="2" id="KW-0963">Cytoplasm</keyword>
<evidence type="ECO:0000313" key="7">
    <source>
        <dbReference type="Proteomes" id="UP000095038"/>
    </source>
</evidence>
<dbReference type="PANTHER" id="PTHR12686">
    <property type="entry name" value="3'-5' EXORIBONUCLEASE CSL4-RELATED"/>
    <property type="match status" value="1"/>
</dbReference>
<dbReference type="GO" id="GO:0070481">
    <property type="term" value="P:nuclear-transcribed mRNA catabolic process, non-stop decay"/>
    <property type="evidence" value="ECO:0007669"/>
    <property type="project" value="EnsemblFungi"/>
</dbReference>
<dbReference type="GO" id="GO:0006397">
    <property type="term" value="P:mRNA processing"/>
    <property type="evidence" value="ECO:0007669"/>
    <property type="project" value="EnsemblFungi"/>
</dbReference>
<dbReference type="Gene3D" id="2.40.50.140">
    <property type="entry name" value="Nucleic acid-binding proteins"/>
    <property type="match status" value="1"/>
</dbReference>
<dbReference type="GO" id="GO:0003723">
    <property type="term" value="F:RNA binding"/>
    <property type="evidence" value="ECO:0007669"/>
    <property type="project" value="InterPro"/>
</dbReference>
<dbReference type="SUPFAM" id="SSF50249">
    <property type="entry name" value="Nucleic acid-binding proteins"/>
    <property type="match status" value="1"/>
</dbReference>
<dbReference type="PANTHER" id="PTHR12686:SF8">
    <property type="entry name" value="EXOSOME COMPLEX COMPONENT CSL4"/>
    <property type="match status" value="1"/>
</dbReference>
<evidence type="ECO:0000256" key="3">
    <source>
        <dbReference type="ARBA" id="ARBA00022835"/>
    </source>
</evidence>
<sequence length="306" mass="33255">MTIQIPGYVVPGQALCPTYEAFESRTVRKFISGPGTKYDSISIGNNERSPIIASTILGKVRLQPLADNVDDPSANDENKYDKNNAGASKTQNVDFQIKKYLISVLPKNNVFNRIPRVINEVLSEKLNLFSSNLPHEGDIVLVKISKISIRQAFCEILVVERGNQFQQTVLKDSGIASNGYGEISPGGGSGALTSILATASSASVSSSSLNLGENFKGVIRSQDVRDMDKDKVQINDCFMPGDIVRALVLSLGDGSNYYLSTTRNDLGVVLARASDGSNNLLYPIDWQTMIDPITGLTEKRKCAKPF</sequence>
<keyword evidence="7" id="KW-1185">Reference proteome</keyword>